<accession>A0ABP1S4W9</accession>
<evidence type="ECO:0000313" key="2">
    <source>
        <dbReference type="EMBL" id="CAL8143485.1"/>
    </source>
</evidence>
<evidence type="ECO:0000256" key="1">
    <source>
        <dbReference type="SAM" id="MobiDB-lite"/>
    </source>
</evidence>
<keyword evidence="3" id="KW-1185">Reference proteome</keyword>
<organism evidence="2 3">
    <name type="scientific">Orchesella dallaii</name>
    <dbReference type="NCBI Taxonomy" id="48710"/>
    <lineage>
        <taxon>Eukaryota</taxon>
        <taxon>Metazoa</taxon>
        <taxon>Ecdysozoa</taxon>
        <taxon>Arthropoda</taxon>
        <taxon>Hexapoda</taxon>
        <taxon>Collembola</taxon>
        <taxon>Entomobryomorpha</taxon>
        <taxon>Entomobryoidea</taxon>
        <taxon>Orchesellidae</taxon>
        <taxon>Orchesellinae</taxon>
        <taxon>Orchesella</taxon>
    </lineage>
</organism>
<dbReference type="Proteomes" id="UP001642540">
    <property type="component" value="Unassembled WGS sequence"/>
</dbReference>
<dbReference type="Gene3D" id="3.80.10.10">
    <property type="entry name" value="Ribonuclease Inhibitor"/>
    <property type="match status" value="1"/>
</dbReference>
<dbReference type="SUPFAM" id="SSF52047">
    <property type="entry name" value="RNI-like"/>
    <property type="match status" value="1"/>
</dbReference>
<feature type="region of interest" description="Disordered" evidence="1">
    <location>
        <begin position="76"/>
        <end position="99"/>
    </location>
</feature>
<feature type="region of interest" description="Disordered" evidence="1">
    <location>
        <begin position="1"/>
        <end position="27"/>
    </location>
</feature>
<sequence>MDKRMYSSSSSQASRVQVPSQGSLQQMDDNPMLLYPVLKKIFESSIFNRADLKNFRLVCKEWSNVSLDRWRKEATLNLTDHPPPSPDDDNIESSSEGSRTKALTLSEFLDMVDTPGDRFQLLGTNNFRKFNIKFRQDLYLSGTDKRIFWEKLGPLMTHLNISNSKISSLQDLAGILFKDIPNIQCLTYVNDFPFGRDGDELPYPFGNYETRMQGFTSTWNELLRPMNGQILTKLTKLDINLKLKCFPLSWVYFFGRVPNIKELTLRSVSTDFYEVSDAGESTNDLLSLVQSLVTVRETLGPSYFSQLKGLHLLNFVDRGVFPPSILAPLHDLPLGITFLSFDMTLLHSVIAFREMLRLYSDTLEKLYIFQVHHCDRPRVYIPPQPTHEVKLPNFKEYYLSDPIFHVLDYLKNLSNLRTLELDYCICLRNCISDDCSRGDLQNLVLPQIEELLLSKELCRGVIVKKLGWMMPNLKKLRVGLGSDGFAMLCETWKDLESLEIEPNEVTESAILGSAGGRKYSVPNITDLKELTSFTMGHSEPGTTQGQLSNDSIVYGILACEKLKHVSIAAPPKASKEVKEMLTSKFPQTNWVNIIP</sequence>
<dbReference type="EMBL" id="CAXLJM020000157">
    <property type="protein sequence ID" value="CAL8143485.1"/>
    <property type="molecule type" value="Genomic_DNA"/>
</dbReference>
<proteinExistence type="predicted"/>
<dbReference type="InterPro" id="IPR032675">
    <property type="entry name" value="LRR_dom_sf"/>
</dbReference>
<feature type="compositionally biased region" description="Low complexity" evidence="1">
    <location>
        <begin position="7"/>
        <end position="21"/>
    </location>
</feature>
<evidence type="ECO:0000313" key="3">
    <source>
        <dbReference type="Proteomes" id="UP001642540"/>
    </source>
</evidence>
<name>A0ABP1S4W9_9HEXA</name>
<protein>
    <recommendedName>
        <fullName evidence="4">F-box domain-containing protein</fullName>
    </recommendedName>
</protein>
<comment type="caution">
    <text evidence="2">The sequence shown here is derived from an EMBL/GenBank/DDBJ whole genome shotgun (WGS) entry which is preliminary data.</text>
</comment>
<gene>
    <name evidence="2" type="ORF">ODALV1_LOCUS29618</name>
</gene>
<reference evidence="2 3" key="1">
    <citation type="submission" date="2024-08" db="EMBL/GenBank/DDBJ databases">
        <authorList>
            <person name="Cucini C."/>
            <person name="Frati F."/>
        </authorList>
    </citation>
    <scope>NUCLEOTIDE SEQUENCE [LARGE SCALE GENOMIC DNA]</scope>
</reference>
<evidence type="ECO:0008006" key="4">
    <source>
        <dbReference type="Google" id="ProtNLM"/>
    </source>
</evidence>